<keyword evidence="2" id="KW-1185">Reference proteome</keyword>
<proteinExistence type="predicted"/>
<evidence type="ECO:0000313" key="2">
    <source>
        <dbReference type="Proteomes" id="UP000812013"/>
    </source>
</evidence>
<evidence type="ECO:0000313" key="1">
    <source>
        <dbReference type="EMBL" id="MBW5484791.1"/>
    </source>
</evidence>
<gene>
    <name evidence="1" type="ORF">GPJ59_23645</name>
</gene>
<dbReference type="RefSeq" id="WP_219669551.1">
    <property type="nucleotide sequence ID" value="NZ_WTFF01000192.1"/>
</dbReference>
<name>A0ABS6ZDH9_9ACTN</name>
<organism evidence="1 2">
    <name type="scientific">Streptomyces bambusae</name>
    <dbReference type="NCBI Taxonomy" id="1550616"/>
    <lineage>
        <taxon>Bacteria</taxon>
        <taxon>Bacillati</taxon>
        <taxon>Actinomycetota</taxon>
        <taxon>Actinomycetes</taxon>
        <taxon>Kitasatosporales</taxon>
        <taxon>Streptomycetaceae</taxon>
        <taxon>Streptomyces</taxon>
    </lineage>
</organism>
<protein>
    <submittedName>
        <fullName evidence="1">Uncharacterized protein</fullName>
    </submittedName>
</protein>
<reference evidence="1 2" key="1">
    <citation type="submission" date="2019-12" db="EMBL/GenBank/DDBJ databases">
        <title>Genome sequence of Streptomyces bambusae.</title>
        <authorList>
            <person name="Bansal K."/>
            <person name="Choksket S."/>
            <person name="Korpole S."/>
            <person name="Patil P.B."/>
        </authorList>
    </citation>
    <scope>NUCLEOTIDE SEQUENCE [LARGE SCALE GENOMIC DNA]</scope>
    <source>
        <strain evidence="1 2">SK60</strain>
    </source>
</reference>
<dbReference type="EMBL" id="WTFF01000192">
    <property type="protein sequence ID" value="MBW5484791.1"/>
    <property type="molecule type" value="Genomic_DNA"/>
</dbReference>
<comment type="caution">
    <text evidence="1">The sequence shown here is derived from an EMBL/GenBank/DDBJ whole genome shotgun (WGS) entry which is preliminary data.</text>
</comment>
<sequence>MSPEYNEEGAFAGAPLDGALWLDVLGHDPGCARCALLSRPPGAPGVPSFVVGLLAGRARTCMAVAATGTVAASVLAAVQR</sequence>
<accession>A0ABS6ZDH9</accession>
<dbReference type="Proteomes" id="UP000812013">
    <property type="component" value="Unassembled WGS sequence"/>
</dbReference>